<dbReference type="SUPFAM" id="SSF56529">
    <property type="entry name" value="FAH"/>
    <property type="match status" value="1"/>
</dbReference>
<dbReference type="PATRIC" id="fig|631454.5.peg.4052"/>
<evidence type="ECO:0000313" key="5">
    <source>
        <dbReference type="Proteomes" id="UP000017819"/>
    </source>
</evidence>
<dbReference type="AlphaFoldDB" id="V4RAW2"/>
<comment type="similarity">
    <text evidence="1">Belongs to the FAH family.</text>
</comment>
<keyword evidence="2" id="KW-0479">Metal-binding</keyword>
<evidence type="ECO:0000256" key="2">
    <source>
        <dbReference type="ARBA" id="ARBA00022723"/>
    </source>
</evidence>
<dbReference type="Gene3D" id="3.90.850.10">
    <property type="entry name" value="Fumarylacetoacetase-like, C-terminal domain"/>
    <property type="match status" value="1"/>
</dbReference>
<dbReference type="GO" id="GO:0019752">
    <property type="term" value="P:carboxylic acid metabolic process"/>
    <property type="evidence" value="ECO:0007669"/>
    <property type="project" value="UniProtKB-ARBA"/>
</dbReference>
<dbReference type="STRING" id="631454.N177_4104"/>
<feature type="domain" description="Fumarylacetoacetase-like C-terminal" evidence="3">
    <location>
        <begin position="76"/>
        <end position="290"/>
    </location>
</feature>
<dbReference type="eggNOG" id="COG0179">
    <property type="taxonomic scope" value="Bacteria"/>
</dbReference>
<keyword evidence="5" id="KW-1185">Reference proteome</keyword>
<dbReference type="GO" id="GO:0046872">
    <property type="term" value="F:metal ion binding"/>
    <property type="evidence" value="ECO:0007669"/>
    <property type="project" value="UniProtKB-KW"/>
</dbReference>
<evidence type="ECO:0000259" key="3">
    <source>
        <dbReference type="Pfam" id="PF01557"/>
    </source>
</evidence>
<reference evidence="4 5" key="1">
    <citation type="journal article" date="2014" name="Genome Announc.">
        <title>Draft Genome Sequence of Lutibaculum baratangense Strain AMV1T, Isolated from a Mud Volcano in Andamans, India.</title>
        <authorList>
            <person name="Singh A."/>
            <person name="Sreenivas A."/>
            <person name="Sathyanarayana Reddy G."/>
            <person name="Pinnaka A.K."/>
            <person name="Shivaji S."/>
        </authorList>
    </citation>
    <scope>NUCLEOTIDE SEQUENCE [LARGE SCALE GENOMIC DNA]</scope>
    <source>
        <strain evidence="4 5">AMV1</strain>
    </source>
</reference>
<proteinExistence type="inferred from homology"/>
<accession>V4RAW2</accession>
<organism evidence="4 5">
    <name type="scientific">Lutibaculum baratangense AMV1</name>
    <dbReference type="NCBI Taxonomy" id="631454"/>
    <lineage>
        <taxon>Bacteria</taxon>
        <taxon>Pseudomonadati</taxon>
        <taxon>Pseudomonadota</taxon>
        <taxon>Alphaproteobacteria</taxon>
        <taxon>Hyphomicrobiales</taxon>
        <taxon>Tepidamorphaceae</taxon>
        <taxon>Lutibaculum</taxon>
    </lineage>
</organism>
<dbReference type="FunFam" id="3.90.850.10:FF:000002">
    <property type="entry name" value="2-hydroxyhepta-2,4-diene-1,7-dioate isomerase"/>
    <property type="match status" value="1"/>
</dbReference>
<dbReference type="InterPro" id="IPR036663">
    <property type="entry name" value="Fumarylacetoacetase_C_sf"/>
</dbReference>
<dbReference type="EMBL" id="AWXZ01000042">
    <property type="protein sequence ID" value="ESR22539.1"/>
    <property type="molecule type" value="Genomic_DNA"/>
</dbReference>
<dbReference type="PANTHER" id="PTHR11820">
    <property type="entry name" value="ACYLPYRUVASE"/>
    <property type="match status" value="1"/>
</dbReference>
<sequence>MTFRHDGHARIGIETKTGIVPLDELVPGAPDTMLGVIDAGEALLSKARQALSEGKARPVAGEVRLMAPVPVPRANVMCVGKNYYEHAAEFEGSGFDSSSGGQNIPEVPIFFTKVPGSVIGPDDEIDGSLDTDGTLDYEGELTLVIGKEGRRIPPEKAYEHIFGYTIINDVTARATQQRHKQWFLGKSFDTFCPMGPAIVTADEIPDPTVMQLQTRVNGELRQNVSVKDLIFDIPTMIAAASHGMTLRPGDLIATGTPAGVGIGFKPPKYLKAGDVVDVTIEPIGTLTNRVA</sequence>
<gene>
    <name evidence="4" type="ORF">N177_4104</name>
</gene>
<protein>
    <submittedName>
        <fullName evidence="4">Fumarylacetoacetate hydrolase family protein</fullName>
    </submittedName>
</protein>
<dbReference type="GO" id="GO:0018773">
    <property type="term" value="F:acetylpyruvate hydrolase activity"/>
    <property type="evidence" value="ECO:0007669"/>
    <property type="project" value="TreeGrafter"/>
</dbReference>
<dbReference type="PANTHER" id="PTHR11820:SF7">
    <property type="entry name" value="ACYLPYRUVASE FAHD1, MITOCHONDRIAL"/>
    <property type="match status" value="1"/>
</dbReference>
<evidence type="ECO:0000256" key="1">
    <source>
        <dbReference type="ARBA" id="ARBA00010211"/>
    </source>
</evidence>
<evidence type="ECO:0000313" key="4">
    <source>
        <dbReference type="EMBL" id="ESR22539.1"/>
    </source>
</evidence>
<comment type="caution">
    <text evidence="4">The sequence shown here is derived from an EMBL/GenBank/DDBJ whole genome shotgun (WGS) entry which is preliminary data.</text>
</comment>
<dbReference type="InterPro" id="IPR011234">
    <property type="entry name" value="Fumarylacetoacetase-like_C"/>
</dbReference>
<name>V4RAW2_9HYPH</name>
<dbReference type="Pfam" id="PF01557">
    <property type="entry name" value="FAA_hydrolase"/>
    <property type="match status" value="1"/>
</dbReference>
<dbReference type="Proteomes" id="UP000017819">
    <property type="component" value="Unassembled WGS sequence"/>
</dbReference>
<keyword evidence="4" id="KW-0378">Hydrolase</keyword>
<dbReference type="GO" id="GO:0016853">
    <property type="term" value="F:isomerase activity"/>
    <property type="evidence" value="ECO:0007669"/>
    <property type="project" value="UniProtKB-ARBA"/>
</dbReference>